<feature type="transmembrane region" description="Helical" evidence="1">
    <location>
        <begin position="7"/>
        <end position="36"/>
    </location>
</feature>
<gene>
    <name evidence="3" type="ORF">MNB_SM-4-729</name>
</gene>
<reference evidence="3" key="1">
    <citation type="submission" date="2016-10" db="EMBL/GenBank/DDBJ databases">
        <authorList>
            <person name="de Groot N.N."/>
        </authorList>
    </citation>
    <scope>NUCLEOTIDE SEQUENCE</scope>
</reference>
<dbReference type="EMBL" id="FPHF01000097">
    <property type="protein sequence ID" value="SFV67630.1"/>
    <property type="molecule type" value="Genomic_DNA"/>
</dbReference>
<protein>
    <submittedName>
        <fullName evidence="3">DnaJ-like protein DjlA</fullName>
    </submittedName>
</protein>
<name>A0A1W1CP11_9ZZZZ</name>
<organism evidence="3">
    <name type="scientific">hydrothermal vent metagenome</name>
    <dbReference type="NCBI Taxonomy" id="652676"/>
    <lineage>
        <taxon>unclassified sequences</taxon>
        <taxon>metagenomes</taxon>
        <taxon>ecological metagenomes</taxon>
    </lineage>
</organism>
<dbReference type="CDD" id="cd06257">
    <property type="entry name" value="DnaJ"/>
    <property type="match status" value="1"/>
</dbReference>
<dbReference type="AlphaFoldDB" id="A0A1W1CP11"/>
<proteinExistence type="predicted"/>
<dbReference type="SUPFAM" id="SSF46565">
    <property type="entry name" value="Chaperone J-domain"/>
    <property type="match status" value="1"/>
</dbReference>
<evidence type="ECO:0000313" key="3">
    <source>
        <dbReference type="EMBL" id="SFV67630.1"/>
    </source>
</evidence>
<evidence type="ECO:0000256" key="1">
    <source>
        <dbReference type="SAM" id="Phobius"/>
    </source>
</evidence>
<feature type="domain" description="J" evidence="2">
    <location>
        <begin position="100"/>
        <end position="165"/>
    </location>
</feature>
<dbReference type="SMART" id="SM00271">
    <property type="entry name" value="DnaJ"/>
    <property type="match status" value="1"/>
</dbReference>
<dbReference type="InterPro" id="IPR001623">
    <property type="entry name" value="DnaJ_domain"/>
</dbReference>
<accession>A0A1W1CP11</accession>
<dbReference type="InterPro" id="IPR036869">
    <property type="entry name" value="J_dom_sf"/>
</dbReference>
<sequence>MKKIIGIAIIALGIFLEVMWLGFVFGSIIIGVLLLIFAPRILFFPFNFFLLIGLRLIYAQAFKQFEEARRNGQSYSGFSNTNYSRGSGSYQRATPVNKMQEYYTELESSVSDDFSVIKKNYRRLMKEHHYDSLVSKGLPQDMLEFSEAKTKRLNEAYGAIKEARG</sequence>
<feature type="transmembrane region" description="Helical" evidence="1">
    <location>
        <begin position="42"/>
        <end position="61"/>
    </location>
</feature>
<keyword evidence="1" id="KW-0812">Transmembrane</keyword>
<keyword evidence="1" id="KW-0472">Membrane</keyword>
<dbReference type="Gene3D" id="1.10.287.110">
    <property type="entry name" value="DnaJ domain"/>
    <property type="match status" value="1"/>
</dbReference>
<evidence type="ECO:0000259" key="2">
    <source>
        <dbReference type="SMART" id="SM00271"/>
    </source>
</evidence>
<keyword evidence="1" id="KW-1133">Transmembrane helix</keyword>